<protein>
    <submittedName>
        <fullName evidence="2">Branched-chain amino acid transport protein</fullName>
    </submittedName>
</protein>
<proteinExistence type="predicted"/>
<sequence>MTGDLDYDLYILGAILVLALCSLLTRAGYFVFGDYFPLSDPVRRALRYAPTAALIGIVVPELLPWSPAAGLQLDIKVFAALFAILIYWRTRSTLMVIVGGMVSFWVLRALL</sequence>
<keyword evidence="3" id="KW-1185">Reference proteome</keyword>
<feature type="transmembrane region" description="Helical" evidence="1">
    <location>
        <begin position="12"/>
        <end position="33"/>
    </location>
</feature>
<dbReference type="Proteomes" id="UP000184226">
    <property type="component" value="Unassembled WGS sequence"/>
</dbReference>
<accession>A0A1M5X3Z3</accession>
<dbReference type="EMBL" id="FQXE01000006">
    <property type="protein sequence ID" value="SHH93933.1"/>
    <property type="molecule type" value="Genomic_DNA"/>
</dbReference>
<keyword evidence="1" id="KW-0472">Membrane</keyword>
<evidence type="ECO:0000256" key="1">
    <source>
        <dbReference type="SAM" id="Phobius"/>
    </source>
</evidence>
<reference evidence="2 3" key="1">
    <citation type="submission" date="2016-11" db="EMBL/GenBank/DDBJ databases">
        <authorList>
            <person name="Jaros S."/>
            <person name="Januszkiewicz K."/>
            <person name="Wedrychowicz H."/>
        </authorList>
    </citation>
    <scope>NUCLEOTIDE SEQUENCE [LARGE SCALE GENOMIC DNA]</scope>
    <source>
        <strain evidence="2 3">CGMCC 1.10190</strain>
    </source>
</reference>
<organism evidence="2 3">
    <name type="scientific">Pollutimonas bauzanensis</name>
    <dbReference type="NCBI Taxonomy" id="658167"/>
    <lineage>
        <taxon>Bacteria</taxon>
        <taxon>Pseudomonadati</taxon>
        <taxon>Pseudomonadota</taxon>
        <taxon>Betaproteobacteria</taxon>
        <taxon>Burkholderiales</taxon>
        <taxon>Alcaligenaceae</taxon>
        <taxon>Pollutimonas</taxon>
    </lineage>
</organism>
<gene>
    <name evidence="2" type="ORF">SAMN04488135_106101</name>
</gene>
<feature type="transmembrane region" description="Helical" evidence="1">
    <location>
        <begin position="45"/>
        <end position="63"/>
    </location>
</feature>
<dbReference type="STRING" id="658167.SAMN04488135_106101"/>
<name>A0A1M5X3Z3_9BURK</name>
<dbReference type="OrthoDB" id="8638405at2"/>
<keyword evidence="1" id="KW-1133">Transmembrane helix</keyword>
<feature type="transmembrane region" description="Helical" evidence="1">
    <location>
        <begin position="93"/>
        <end position="110"/>
    </location>
</feature>
<keyword evidence="1" id="KW-0812">Transmembrane</keyword>
<dbReference type="AlphaFoldDB" id="A0A1M5X3Z3"/>
<dbReference type="Pfam" id="PF05437">
    <property type="entry name" value="AzlD"/>
    <property type="match status" value="1"/>
</dbReference>
<evidence type="ECO:0000313" key="2">
    <source>
        <dbReference type="EMBL" id="SHH93933.1"/>
    </source>
</evidence>
<dbReference type="InterPro" id="IPR008407">
    <property type="entry name" value="Brnchd-chn_aa_trnsp_AzlD"/>
</dbReference>
<dbReference type="RefSeq" id="WP_073103556.1">
    <property type="nucleotide sequence ID" value="NZ_FQXE01000006.1"/>
</dbReference>
<evidence type="ECO:0000313" key="3">
    <source>
        <dbReference type="Proteomes" id="UP000184226"/>
    </source>
</evidence>